<proteinExistence type="predicted"/>
<sequence length="177" mass="19390">MGYRDASNKQRIVVFVNTVIRLVQAIVSVVALGLYAAQQPIFLQGEIAWRIDCNLAFAGAAFVTALVFLLIPILVSYRLVAQLAPWDFVVLILWAAGFGLTRWTFYTKYDNLPSYGLRCPVIIQPICSLLAAHWDAMVDASWTNITGLCLSAISGTMGVLLLWMGSTSVSSSTKNLV</sequence>
<organism evidence="2 3">
    <name type="scientific">Lithohypha guttulata</name>
    <dbReference type="NCBI Taxonomy" id="1690604"/>
    <lineage>
        <taxon>Eukaryota</taxon>
        <taxon>Fungi</taxon>
        <taxon>Dikarya</taxon>
        <taxon>Ascomycota</taxon>
        <taxon>Pezizomycotina</taxon>
        <taxon>Eurotiomycetes</taxon>
        <taxon>Chaetothyriomycetidae</taxon>
        <taxon>Chaetothyriales</taxon>
        <taxon>Trichomeriaceae</taxon>
        <taxon>Lithohypha</taxon>
    </lineage>
</organism>
<feature type="transmembrane region" description="Helical" evidence="1">
    <location>
        <begin position="140"/>
        <end position="164"/>
    </location>
</feature>
<dbReference type="EMBL" id="JAVRRJ010000001">
    <property type="protein sequence ID" value="KAK5090716.1"/>
    <property type="molecule type" value="Genomic_DNA"/>
</dbReference>
<feature type="transmembrane region" description="Helical" evidence="1">
    <location>
        <begin position="12"/>
        <end position="35"/>
    </location>
</feature>
<feature type="transmembrane region" description="Helical" evidence="1">
    <location>
        <begin position="83"/>
        <end position="103"/>
    </location>
</feature>
<keyword evidence="1" id="KW-0812">Transmembrane</keyword>
<dbReference type="Proteomes" id="UP001309876">
    <property type="component" value="Unassembled WGS sequence"/>
</dbReference>
<reference evidence="2 3" key="1">
    <citation type="submission" date="2023-08" db="EMBL/GenBank/DDBJ databases">
        <title>Black Yeasts Isolated from many extreme environments.</title>
        <authorList>
            <person name="Coleine C."/>
            <person name="Stajich J.E."/>
            <person name="Selbmann L."/>
        </authorList>
    </citation>
    <scope>NUCLEOTIDE SEQUENCE [LARGE SCALE GENOMIC DNA]</scope>
    <source>
        <strain evidence="2 3">CCFEE 5910</strain>
    </source>
</reference>
<keyword evidence="1" id="KW-0472">Membrane</keyword>
<name>A0AAN7TD22_9EURO</name>
<protein>
    <recommendedName>
        <fullName evidence="4">MARVEL domain-containing protein</fullName>
    </recommendedName>
</protein>
<evidence type="ECO:0000313" key="3">
    <source>
        <dbReference type="Proteomes" id="UP001309876"/>
    </source>
</evidence>
<gene>
    <name evidence="2" type="ORF">LTR05_000891</name>
</gene>
<feature type="transmembrane region" description="Helical" evidence="1">
    <location>
        <begin position="55"/>
        <end position="77"/>
    </location>
</feature>
<accession>A0AAN7TD22</accession>
<evidence type="ECO:0008006" key="4">
    <source>
        <dbReference type="Google" id="ProtNLM"/>
    </source>
</evidence>
<comment type="caution">
    <text evidence="2">The sequence shown here is derived from an EMBL/GenBank/DDBJ whole genome shotgun (WGS) entry which is preliminary data.</text>
</comment>
<dbReference type="AlphaFoldDB" id="A0AAN7TD22"/>
<keyword evidence="1" id="KW-1133">Transmembrane helix</keyword>
<evidence type="ECO:0000313" key="2">
    <source>
        <dbReference type="EMBL" id="KAK5090716.1"/>
    </source>
</evidence>
<keyword evidence="3" id="KW-1185">Reference proteome</keyword>
<evidence type="ECO:0000256" key="1">
    <source>
        <dbReference type="SAM" id="Phobius"/>
    </source>
</evidence>